<feature type="domain" description="AMP-binding enzyme C-terminal" evidence="8">
    <location>
        <begin position="468"/>
        <end position="541"/>
    </location>
</feature>
<feature type="region of interest" description="Disordered" evidence="6">
    <location>
        <begin position="554"/>
        <end position="602"/>
    </location>
</feature>
<evidence type="ECO:0000313" key="10">
    <source>
        <dbReference type="Proteomes" id="UP000182063"/>
    </source>
</evidence>
<evidence type="ECO:0000256" key="5">
    <source>
        <dbReference type="ARBA" id="ARBA00067668"/>
    </source>
</evidence>
<feature type="domain" description="AMP-dependent synthetase/ligase" evidence="7">
    <location>
        <begin position="31"/>
        <end position="417"/>
    </location>
</feature>
<dbReference type="Gene3D" id="3.30.300.30">
    <property type="match status" value="1"/>
</dbReference>
<proteinExistence type="inferred from homology"/>
<dbReference type="SUPFAM" id="SSF56801">
    <property type="entry name" value="Acetyl-CoA synthetase-like"/>
    <property type="match status" value="1"/>
</dbReference>
<dbReference type="Pfam" id="PF00501">
    <property type="entry name" value="AMP-binding"/>
    <property type="match status" value="1"/>
</dbReference>
<comment type="catalytic activity">
    <reaction evidence="3">
        <text>3-(methylsulfanyl)propanoate + ATP + CoA = 3-(methylsulfanyl)propanoyl-CoA + AMP + diphosphate</text>
        <dbReference type="Rhea" id="RHEA:43052"/>
        <dbReference type="ChEBI" id="CHEBI:30616"/>
        <dbReference type="ChEBI" id="CHEBI:33019"/>
        <dbReference type="ChEBI" id="CHEBI:49016"/>
        <dbReference type="ChEBI" id="CHEBI:57287"/>
        <dbReference type="ChEBI" id="CHEBI:82815"/>
        <dbReference type="ChEBI" id="CHEBI:456215"/>
        <dbReference type="EC" id="6.2.1.44"/>
    </reaction>
    <physiologicalReaction direction="left-to-right" evidence="3">
        <dbReference type="Rhea" id="RHEA:43053"/>
    </physiologicalReaction>
</comment>
<evidence type="ECO:0000313" key="9">
    <source>
        <dbReference type="EMBL" id="API59689.1"/>
    </source>
</evidence>
<dbReference type="RefSeq" id="WP_072597452.1">
    <property type="nucleotide sequence ID" value="NZ_CP018221.1"/>
</dbReference>
<dbReference type="InterPro" id="IPR025110">
    <property type="entry name" value="AMP-bd_C"/>
</dbReference>
<dbReference type="KEGG" id="sphj:BSL82_10465"/>
<organism evidence="9 10">
    <name type="scientific">Tardibacter chloracetimidivorans</name>
    <dbReference type="NCBI Taxonomy" id="1921510"/>
    <lineage>
        <taxon>Bacteria</taxon>
        <taxon>Pseudomonadati</taxon>
        <taxon>Pseudomonadota</taxon>
        <taxon>Alphaproteobacteria</taxon>
        <taxon>Sphingomonadales</taxon>
        <taxon>Sphingomonadaceae</taxon>
        <taxon>Tardibacter</taxon>
    </lineage>
</organism>
<dbReference type="InterPro" id="IPR020845">
    <property type="entry name" value="AMP-binding_CS"/>
</dbReference>
<evidence type="ECO:0000259" key="7">
    <source>
        <dbReference type="Pfam" id="PF00501"/>
    </source>
</evidence>
<evidence type="ECO:0000256" key="3">
    <source>
        <dbReference type="ARBA" id="ARBA00051915"/>
    </source>
</evidence>
<dbReference type="PANTHER" id="PTHR43201">
    <property type="entry name" value="ACYL-COA SYNTHETASE"/>
    <property type="match status" value="1"/>
</dbReference>
<protein>
    <recommendedName>
        <fullName evidence="5">3-methylmercaptopropionyl-CoA ligase</fullName>
        <ecNumber evidence="4">6.2.1.44</ecNumber>
    </recommendedName>
</protein>
<dbReference type="CDD" id="cd05917">
    <property type="entry name" value="FACL_like_2"/>
    <property type="match status" value="1"/>
</dbReference>
<dbReference type="InterPro" id="IPR000873">
    <property type="entry name" value="AMP-dep_synth/lig_dom"/>
</dbReference>
<keyword evidence="10" id="KW-1185">Reference proteome</keyword>
<dbReference type="FunFam" id="3.40.50.12780:FF:000003">
    <property type="entry name" value="Long-chain-fatty-acid--CoA ligase FadD"/>
    <property type="match status" value="1"/>
</dbReference>
<evidence type="ECO:0000256" key="1">
    <source>
        <dbReference type="ARBA" id="ARBA00006432"/>
    </source>
</evidence>
<dbReference type="STRING" id="1921510.BSL82_10465"/>
<dbReference type="EC" id="6.2.1.44" evidence="4"/>
<accession>A0A1L3ZVT1</accession>
<dbReference type="Pfam" id="PF13193">
    <property type="entry name" value="AMP-binding_C"/>
    <property type="match status" value="1"/>
</dbReference>
<gene>
    <name evidence="9" type="ORF">BSL82_10465</name>
</gene>
<evidence type="ECO:0000256" key="2">
    <source>
        <dbReference type="ARBA" id="ARBA00022598"/>
    </source>
</evidence>
<comment type="similarity">
    <text evidence="1">Belongs to the ATP-dependent AMP-binding enzyme family.</text>
</comment>
<dbReference type="PROSITE" id="PS00455">
    <property type="entry name" value="AMP_BINDING"/>
    <property type="match status" value="1"/>
</dbReference>
<dbReference type="EMBL" id="CP018221">
    <property type="protein sequence ID" value="API59689.1"/>
    <property type="molecule type" value="Genomic_DNA"/>
</dbReference>
<dbReference type="Gene3D" id="3.40.50.12780">
    <property type="entry name" value="N-terminal domain of ligase-like"/>
    <property type="match status" value="1"/>
</dbReference>
<dbReference type="Proteomes" id="UP000182063">
    <property type="component" value="Chromosome"/>
</dbReference>
<dbReference type="FunFam" id="3.30.300.30:FF:000008">
    <property type="entry name" value="2,3-dihydroxybenzoate-AMP ligase"/>
    <property type="match status" value="1"/>
</dbReference>
<keyword evidence="2" id="KW-0436">Ligase</keyword>
<evidence type="ECO:0000256" key="6">
    <source>
        <dbReference type="SAM" id="MobiDB-lite"/>
    </source>
</evidence>
<dbReference type="GO" id="GO:0006631">
    <property type="term" value="P:fatty acid metabolic process"/>
    <property type="evidence" value="ECO:0007669"/>
    <property type="project" value="TreeGrafter"/>
</dbReference>
<dbReference type="AlphaFoldDB" id="A0A1L3ZVT1"/>
<dbReference type="PANTHER" id="PTHR43201:SF5">
    <property type="entry name" value="MEDIUM-CHAIN ACYL-COA LIGASE ACSF2, MITOCHONDRIAL"/>
    <property type="match status" value="1"/>
</dbReference>
<dbReference type="InterPro" id="IPR042099">
    <property type="entry name" value="ANL_N_sf"/>
</dbReference>
<dbReference type="GO" id="GO:0031956">
    <property type="term" value="F:medium-chain fatty acid-CoA ligase activity"/>
    <property type="evidence" value="ECO:0007669"/>
    <property type="project" value="TreeGrafter"/>
</dbReference>
<reference evidence="10" key="1">
    <citation type="submission" date="2016-11" db="EMBL/GenBank/DDBJ databases">
        <title>Complete Genome Sequence of alachlor-degrading Sphingomonas sp. strain JJ-A5.</title>
        <authorList>
            <person name="Lee H."/>
            <person name="Ka J.-O."/>
        </authorList>
    </citation>
    <scope>NUCLEOTIDE SEQUENCE [LARGE SCALE GENOMIC DNA]</scope>
    <source>
        <strain evidence="10">JJ-A5</strain>
    </source>
</reference>
<dbReference type="InterPro" id="IPR045851">
    <property type="entry name" value="AMP-bd_C_sf"/>
</dbReference>
<sequence length="602" mass="65227">MGASGSDGKAISYSCGITHAPLRYETIGRALERAAEAWPDGPALVVPHQRVRWTWSELAEKADALAAGFLSLDFRAGDRLAIWAPNCAEWVIVQLAAAKTGIILVTINPAYRAAEFEHALNLSGCRGLVLAERFKASDYGAMLAEIAPEFAAGFSRSERLPALEVVISLGHAKGAILSFDALIARGGNADRNAVAELAQTLQPDDAICIQFTSGTTGQPKGATLSHFGLLNNGHLSGSLMDLTHADRICVPVPLFHCFGMVLGVLTAVSHGAAIVLPGEGFDPAEVMRVVEQERCTALYGVPTMFIAQLSHRDFANYDLSSLRTGAMGGAPCPEDIMRRVMTDMHMKDITIAFGMTETSPVSFQTRADADIETRTATVGTVHPWVEAKVADAKGRAVPLGDVGELHIRGYNVMSGYWNDADRTAETIDAAGWMRTGDLAIMDEHGRCRIVGRSKDMIIRGGENIYPIEVENFLRTHPSIVDIAIFGVPDSLMGEEICAWIKVSEHLADDMIREYCSGKIAHYKVPRYIRYVEDFPMTASGKMHKPTMREFEASEREKANIAQAPNETASDDGQCCGQTFVRSPSAPDLPPHRAQASTEPTEI</sequence>
<dbReference type="OrthoDB" id="9803968at2"/>
<evidence type="ECO:0000259" key="8">
    <source>
        <dbReference type="Pfam" id="PF13193"/>
    </source>
</evidence>
<name>A0A1L3ZVT1_9SPHN</name>
<evidence type="ECO:0000256" key="4">
    <source>
        <dbReference type="ARBA" id="ARBA00066616"/>
    </source>
</evidence>